<evidence type="ECO:0000256" key="3">
    <source>
        <dbReference type="ARBA" id="ARBA00022692"/>
    </source>
</evidence>
<dbReference type="EMBL" id="JACAZI010000011">
    <property type="protein sequence ID" value="KAF7348564.1"/>
    <property type="molecule type" value="Genomic_DNA"/>
</dbReference>
<dbReference type="GO" id="GO:0000139">
    <property type="term" value="C:Golgi membrane"/>
    <property type="evidence" value="ECO:0007669"/>
    <property type="project" value="TreeGrafter"/>
</dbReference>
<accession>A0A8H7CSD6</accession>
<feature type="transmembrane region" description="Helical" evidence="7">
    <location>
        <begin position="249"/>
        <end position="268"/>
    </location>
</feature>
<feature type="transmembrane region" description="Helical" evidence="7">
    <location>
        <begin position="371"/>
        <end position="389"/>
    </location>
</feature>
<dbReference type="OrthoDB" id="10027013at2759"/>
<evidence type="ECO:0000256" key="1">
    <source>
        <dbReference type="ARBA" id="ARBA00004141"/>
    </source>
</evidence>
<dbReference type="InterPro" id="IPR007881">
    <property type="entry name" value="UNC-50"/>
</dbReference>
<keyword evidence="9" id="KW-1185">Reference proteome</keyword>
<feature type="transmembrane region" description="Helical" evidence="7">
    <location>
        <begin position="280"/>
        <end position="302"/>
    </location>
</feature>
<dbReference type="Pfam" id="PF05216">
    <property type="entry name" value="UNC-50"/>
    <property type="match status" value="1"/>
</dbReference>
<feature type="compositionally biased region" description="Low complexity" evidence="6">
    <location>
        <begin position="119"/>
        <end position="130"/>
    </location>
</feature>
<evidence type="ECO:0000256" key="4">
    <source>
        <dbReference type="ARBA" id="ARBA00022989"/>
    </source>
</evidence>
<protein>
    <submittedName>
        <fullName evidence="8">Uncharacterized protein</fullName>
    </submittedName>
</protein>
<feature type="region of interest" description="Disordered" evidence="6">
    <location>
        <begin position="119"/>
        <end position="151"/>
    </location>
</feature>
<dbReference type="AlphaFoldDB" id="A0A8H7CSD6"/>
<comment type="caution">
    <text evidence="8">The sequence shown here is derived from an EMBL/GenBank/DDBJ whole genome shotgun (WGS) entry which is preliminary data.</text>
</comment>
<evidence type="ECO:0000256" key="6">
    <source>
        <dbReference type="SAM" id="MobiDB-lite"/>
    </source>
</evidence>
<reference evidence="8" key="1">
    <citation type="submission" date="2020-05" db="EMBL/GenBank/DDBJ databases">
        <title>Mycena genomes resolve the evolution of fungal bioluminescence.</title>
        <authorList>
            <person name="Tsai I.J."/>
        </authorList>
    </citation>
    <scope>NUCLEOTIDE SEQUENCE</scope>
    <source>
        <strain evidence="8">CCC161011</strain>
    </source>
</reference>
<proteinExistence type="inferred from homology"/>
<gene>
    <name evidence="8" type="ORF">MVEN_01374000</name>
</gene>
<keyword evidence="5 7" id="KW-0472">Membrane</keyword>
<evidence type="ECO:0000313" key="9">
    <source>
        <dbReference type="Proteomes" id="UP000620124"/>
    </source>
</evidence>
<keyword evidence="4 7" id="KW-1133">Transmembrane helix</keyword>
<comment type="similarity">
    <text evidence="2">Belongs to the unc-50 family.</text>
</comment>
<evidence type="ECO:0000256" key="5">
    <source>
        <dbReference type="ARBA" id="ARBA00023136"/>
    </source>
</evidence>
<feature type="transmembrane region" description="Helical" evidence="7">
    <location>
        <begin position="346"/>
        <end position="364"/>
    </location>
</feature>
<keyword evidence="3 7" id="KW-0812">Transmembrane</keyword>
<dbReference type="Proteomes" id="UP000620124">
    <property type="component" value="Unassembled WGS sequence"/>
</dbReference>
<dbReference type="PANTHER" id="PTHR12841">
    <property type="entry name" value="PROTEIN UNC-50 HOMOLOG"/>
    <property type="match status" value="1"/>
</dbReference>
<evidence type="ECO:0000256" key="7">
    <source>
        <dbReference type="SAM" id="Phobius"/>
    </source>
</evidence>
<name>A0A8H7CSD6_9AGAR</name>
<comment type="subcellular location">
    <subcellularLocation>
        <location evidence="1">Membrane</location>
        <topology evidence="1">Multi-pass membrane protein</topology>
    </subcellularLocation>
</comment>
<organism evidence="8 9">
    <name type="scientific">Mycena venus</name>
    <dbReference type="NCBI Taxonomy" id="2733690"/>
    <lineage>
        <taxon>Eukaryota</taxon>
        <taxon>Fungi</taxon>
        <taxon>Dikarya</taxon>
        <taxon>Basidiomycota</taxon>
        <taxon>Agaricomycotina</taxon>
        <taxon>Agaricomycetes</taxon>
        <taxon>Agaricomycetidae</taxon>
        <taxon>Agaricales</taxon>
        <taxon>Marasmiineae</taxon>
        <taxon>Mycenaceae</taxon>
        <taxon>Mycena</taxon>
    </lineage>
</organism>
<evidence type="ECO:0000256" key="2">
    <source>
        <dbReference type="ARBA" id="ARBA00006293"/>
    </source>
</evidence>
<sequence length="456" mass="50385">MTGGGGGRVVLGGLRSRSRCPFWPPWSLSRSLSSLLSLWRSRSRSRSPLAREPECPRLWGGDWRLLGVVSVASGLAEGGGISVISVTGSASGASTSSSLAPRETASSSSSAVMRGAWVSSSSQSSTSDSSAMRIDAQSERQGQGVRPNRTKTRPLIALLRMNRRKFHDLPALSMSAYAAEAGGLPTPSSASSSTPRIPVIFRRLHRFHQMDFELAAWQLTYLCIAPRRVYRNVYFHKQTKNTWARDDPAILVLISACLCVSAAAWSLVYSLSILEALQLALLMIFRDFLLSGVVISTILWQVSRTFLLPPLPAQPAPSLAGARYPPPTPRHESVEWGYTFDVHTNAFFPLYLTLYLAQLFLLPVVRRDNWVCLWAGNTLYLAGLAQYIYGVYLGLSALPFLARTTLLLAPLPPPRRRVRRLPPRLQCRKMGARGVFWVVRLVHDVLEVFDTAHIIK</sequence>
<evidence type="ECO:0000313" key="8">
    <source>
        <dbReference type="EMBL" id="KAF7348564.1"/>
    </source>
</evidence>
<dbReference type="PANTHER" id="PTHR12841:SF6">
    <property type="entry name" value="PROTEIN UNC-50 HOMOLOG"/>
    <property type="match status" value="1"/>
</dbReference>